<accession>A0A7C9IWK9</accession>
<dbReference type="EMBL" id="WVUD01000047">
    <property type="protein sequence ID" value="MYL84923.1"/>
    <property type="molecule type" value="Genomic_DNA"/>
</dbReference>
<organism evidence="1 2">
    <name type="scientific">Solidesulfovibrio aerotolerans</name>
    <dbReference type="NCBI Taxonomy" id="295255"/>
    <lineage>
        <taxon>Bacteria</taxon>
        <taxon>Pseudomonadati</taxon>
        <taxon>Thermodesulfobacteriota</taxon>
        <taxon>Desulfovibrionia</taxon>
        <taxon>Desulfovibrionales</taxon>
        <taxon>Desulfovibrionaceae</taxon>
        <taxon>Solidesulfovibrio</taxon>
    </lineage>
</organism>
<keyword evidence="2" id="KW-1185">Reference proteome</keyword>
<gene>
    <name evidence="1" type="ORF">GTA51_17565</name>
</gene>
<sequence>MKVQCLWDESHWFSPDRFRKYNFLCDECYEEIYKPYAALFSLKQFEENLETIKAQMKNSRTRKWTAGEALIVRTLGFDTLVKIDLFENNLV</sequence>
<evidence type="ECO:0000313" key="2">
    <source>
        <dbReference type="Proteomes" id="UP000482487"/>
    </source>
</evidence>
<evidence type="ECO:0000313" key="1">
    <source>
        <dbReference type="EMBL" id="MYL84923.1"/>
    </source>
</evidence>
<protein>
    <submittedName>
        <fullName evidence="1">Uncharacterized protein</fullName>
    </submittedName>
</protein>
<dbReference type="RefSeq" id="WP_160963410.1">
    <property type="nucleotide sequence ID" value="NZ_WVUD01000047.1"/>
</dbReference>
<dbReference type="AlphaFoldDB" id="A0A7C9IWK9"/>
<dbReference type="Proteomes" id="UP000482487">
    <property type="component" value="Unassembled WGS sequence"/>
</dbReference>
<name>A0A7C9IWK9_9BACT</name>
<comment type="caution">
    <text evidence="1">The sequence shown here is derived from an EMBL/GenBank/DDBJ whole genome shotgun (WGS) entry which is preliminary data.</text>
</comment>
<reference evidence="1 2" key="1">
    <citation type="submission" date="2020-01" db="EMBL/GenBank/DDBJ databases">
        <title>Genome sequence of Desulfovibrio aerotolerans DSM 16695(T).</title>
        <authorList>
            <person name="Karnachuk O."/>
            <person name="Avakyan M."/>
            <person name="Mardanov A."/>
            <person name="Kadnikov V."/>
            <person name="Ravin N."/>
        </authorList>
    </citation>
    <scope>NUCLEOTIDE SEQUENCE [LARGE SCALE GENOMIC DNA]</scope>
    <source>
        <strain evidence="1 2">DSM 16695</strain>
    </source>
</reference>
<proteinExistence type="predicted"/>